<dbReference type="EMBL" id="UINC01048756">
    <property type="protein sequence ID" value="SVB59696.1"/>
    <property type="molecule type" value="Genomic_DNA"/>
</dbReference>
<evidence type="ECO:0000256" key="10">
    <source>
        <dbReference type="ARBA" id="ARBA00025437"/>
    </source>
</evidence>
<dbReference type="GO" id="GO:0000166">
    <property type="term" value="F:nucleotide binding"/>
    <property type="evidence" value="ECO:0007669"/>
    <property type="project" value="UniProtKB-KW"/>
</dbReference>
<dbReference type="InterPro" id="IPR024434">
    <property type="entry name" value="TSCPD_dom"/>
</dbReference>
<evidence type="ECO:0000256" key="7">
    <source>
        <dbReference type="ARBA" id="ARBA00022741"/>
    </source>
</evidence>
<gene>
    <name evidence="16" type="ORF">METZ01_LOCUS212550</name>
</gene>
<keyword evidence="7" id="KW-0547">Nucleotide-binding</keyword>
<evidence type="ECO:0000256" key="9">
    <source>
        <dbReference type="ARBA" id="ARBA00023285"/>
    </source>
</evidence>
<dbReference type="PANTHER" id="PTHR43371:SF1">
    <property type="entry name" value="RIBONUCLEOSIDE-DIPHOSPHATE REDUCTASE"/>
    <property type="match status" value="1"/>
</dbReference>
<dbReference type="SUPFAM" id="SSF51998">
    <property type="entry name" value="PFL-like glycyl radical enzymes"/>
    <property type="match status" value="1"/>
</dbReference>
<evidence type="ECO:0000259" key="15">
    <source>
        <dbReference type="Pfam" id="PF12637"/>
    </source>
</evidence>
<dbReference type="GO" id="GO:0004748">
    <property type="term" value="F:ribonucleoside-diphosphate reductase activity, thioredoxin disulfide as acceptor"/>
    <property type="evidence" value="ECO:0007669"/>
    <property type="project" value="UniProtKB-EC"/>
</dbReference>
<evidence type="ECO:0000313" key="16">
    <source>
        <dbReference type="EMBL" id="SVB59696.1"/>
    </source>
</evidence>
<dbReference type="PANTHER" id="PTHR43371">
    <property type="entry name" value="VITAMIN B12-DEPENDENT RIBONUCLEOTIDE REDUCTASE"/>
    <property type="match status" value="1"/>
</dbReference>
<comment type="similarity">
    <text evidence="2">Belongs to the ribonucleoside diphosphate reductase class-2 family.</text>
</comment>
<feature type="region of interest" description="Disordered" evidence="13">
    <location>
        <begin position="313"/>
        <end position="335"/>
    </location>
</feature>
<evidence type="ECO:0000259" key="14">
    <source>
        <dbReference type="Pfam" id="PF02867"/>
    </source>
</evidence>
<dbReference type="Gene3D" id="3.20.70.20">
    <property type="match status" value="1"/>
</dbReference>
<evidence type="ECO:0000256" key="8">
    <source>
        <dbReference type="ARBA" id="ARBA00023002"/>
    </source>
</evidence>
<dbReference type="Pfam" id="PF12637">
    <property type="entry name" value="TSCPD"/>
    <property type="match status" value="1"/>
</dbReference>
<protein>
    <recommendedName>
        <fullName evidence="4">Vitamin B12-dependent ribonucleotide reductase</fullName>
        <ecNumber evidence="3">1.17.4.1</ecNumber>
    </recommendedName>
    <alternativeName>
        <fullName evidence="11">Ribonucleoside-diphosphate reductase NrdJ</fullName>
    </alternativeName>
</protein>
<comment type="function">
    <text evidence="10">Catalyzes the reduction of ribonucleotides to deoxyribonucleotides. May function to provide a pool of deoxyribonucleotide precursors for DNA repair during oxygen limitation and/or for immediate growth after restoration of oxygen.</text>
</comment>
<evidence type="ECO:0000256" key="4">
    <source>
        <dbReference type="ARBA" id="ARBA00014409"/>
    </source>
</evidence>
<keyword evidence="9" id="KW-0170">Cobalt</keyword>
<dbReference type="AlphaFoldDB" id="A0A382F9G6"/>
<feature type="domain" description="Ribonucleotide reductase large subunit C-terminal" evidence="14">
    <location>
        <begin position="20"/>
        <end position="121"/>
    </location>
</feature>
<evidence type="ECO:0000256" key="12">
    <source>
        <dbReference type="ARBA" id="ARBA00047754"/>
    </source>
</evidence>
<feature type="non-terminal residue" evidence="16">
    <location>
        <position position="1"/>
    </location>
</feature>
<evidence type="ECO:0000256" key="2">
    <source>
        <dbReference type="ARBA" id="ARBA00007405"/>
    </source>
</evidence>
<dbReference type="EC" id="1.17.4.1" evidence="3"/>
<organism evidence="16">
    <name type="scientific">marine metagenome</name>
    <dbReference type="NCBI Taxonomy" id="408172"/>
    <lineage>
        <taxon>unclassified sequences</taxon>
        <taxon>metagenomes</taxon>
        <taxon>ecological metagenomes</taxon>
    </lineage>
</organism>
<dbReference type="InterPro" id="IPR000788">
    <property type="entry name" value="RNR_lg_C"/>
</dbReference>
<dbReference type="GO" id="GO:0071897">
    <property type="term" value="P:DNA biosynthetic process"/>
    <property type="evidence" value="ECO:0007669"/>
    <property type="project" value="UniProtKB-KW"/>
</dbReference>
<keyword evidence="5" id="KW-0846">Cobalamin</keyword>
<accession>A0A382F9G6</accession>
<comment type="cofactor">
    <cofactor evidence="1">
        <name>adenosylcob(III)alamin</name>
        <dbReference type="ChEBI" id="CHEBI:18408"/>
    </cofactor>
</comment>
<dbReference type="GO" id="GO:0031419">
    <property type="term" value="F:cobalamin binding"/>
    <property type="evidence" value="ECO:0007669"/>
    <property type="project" value="UniProtKB-KW"/>
</dbReference>
<evidence type="ECO:0000256" key="3">
    <source>
        <dbReference type="ARBA" id="ARBA00012274"/>
    </source>
</evidence>
<evidence type="ECO:0000256" key="5">
    <source>
        <dbReference type="ARBA" id="ARBA00022628"/>
    </source>
</evidence>
<comment type="catalytic activity">
    <reaction evidence="12">
        <text>a 2'-deoxyribonucleoside 5'-diphosphate + [thioredoxin]-disulfide + H2O = a ribonucleoside 5'-diphosphate + [thioredoxin]-dithiol</text>
        <dbReference type="Rhea" id="RHEA:23252"/>
        <dbReference type="Rhea" id="RHEA-COMP:10698"/>
        <dbReference type="Rhea" id="RHEA-COMP:10700"/>
        <dbReference type="ChEBI" id="CHEBI:15377"/>
        <dbReference type="ChEBI" id="CHEBI:29950"/>
        <dbReference type="ChEBI" id="CHEBI:50058"/>
        <dbReference type="ChEBI" id="CHEBI:57930"/>
        <dbReference type="ChEBI" id="CHEBI:73316"/>
        <dbReference type="EC" id="1.17.4.1"/>
    </reaction>
</comment>
<evidence type="ECO:0000256" key="1">
    <source>
        <dbReference type="ARBA" id="ARBA00001922"/>
    </source>
</evidence>
<reference evidence="16" key="1">
    <citation type="submission" date="2018-05" db="EMBL/GenBank/DDBJ databases">
        <authorList>
            <person name="Lanie J.A."/>
            <person name="Ng W.-L."/>
            <person name="Kazmierczak K.M."/>
            <person name="Andrzejewski T.M."/>
            <person name="Davidsen T.M."/>
            <person name="Wayne K.J."/>
            <person name="Tettelin H."/>
            <person name="Glass J.I."/>
            <person name="Rusch D."/>
            <person name="Podicherti R."/>
            <person name="Tsui H.-C.T."/>
            <person name="Winkler M.E."/>
        </authorList>
    </citation>
    <scope>NUCLEOTIDE SEQUENCE</scope>
</reference>
<evidence type="ECO:0000256" key="13">
    <source>
        <dbReference type="SAM" id="MobiDB-lite"/>
    </source>
</evidence>
<keyword evidence="6" id="KW-0237">DNA synthesis</keyword>
<evidence type="ECO:0000256" key="6">
    <source>
        <dbReference type="ARBA" id="ARBA00022634"/>
    </source>
</evidence>
<sequence>KLRVKSEFLDDWNFDLLGHLGYTGEQITEGNDYVFGKLTIEGAPHIRESDLAVFDCANKCGQYGQRFIDWRAHINMMAAAQPFISGAISKTINMPHESTIDDIKQVYMDSWRAMIKANALYRDSSKLSQPLMSGTVLKVDIEEEDELMSESMVNTEQAVETMASALPTPDAVPLARKIVTRYIAQRRKLPNKRKGYIQKAKIGGHNVYLHTGEYVDGTIGEVFIDMHKEGAAFKALTNAFAIAVSLGLQHGVPLKEFVDAFVFTRFEPNGPVIGNERIKMSTSILDYIFRDLAVNYLDRNDLAHVKPEDLKPDIVRSEGETETEQNLNSGLTPAGEAIDGHEIQLTLDDMDPVTADTSSFQSTVTELSTTNAPVLSGDSSIVKEAEKFGFEGDPCPECGQFTLVSNGSCLKCVSCGSTTGCS</sequence>
<evidence type="ECO:0000256" key="11">
    <source>
        <dbReference type="ARBA" id="ARBA00033050"/>
    </source>
</evidence>
<name>A0A382F9G6_9ZZZZ</name>
<dbReference type="InterPro" id="IPR050862">
    <property type="entry name" value="RdRp_reductase_class-2"/>
</dbReference>
<feature type="domain" description="TSCPD" evidence="15">
    <location>
        <begin position="189"/>
        <end position="293"/>
    </location>
</feature>
<keyword evidence="8" id="KW-0560">Oxidoreductase</keyword>
<dbReference type="Pfam" id="PF02867">
    <property type="entry name" value="Ribonuc_red_lgC"/>
    <property type="match status" value="1"/>
</dbReference>
<proteinExistence type="inferred from homology"/>